<dbReference type="CDD" id="cd16009">
    <property type="entry name" value="PPM"/>
    <property type="match status" value="1"/>
</dbReference>
<feature type="binding site" evidence="6">
    <location>
        <position position="296"/>
    </location>
    <ligand>
        <name>Mn(2+)</name>
        <dbReference type="ChEBI" id="CHEBI:29035"/>
        <label>2</label>
    </ligand>
</feature>
<feature type="binding site" evidence="6">
    <location>
        <position position="349"/>
    </location>
    <ligand>
        <name>Mn(2+)</name>
        <dbReference type="ChEBI" id="CHEBI:29035"/>
        <label>2</label>
    </ligand>
</feature>
<dbReference type="GO" id="GO:0000287">
    <property type="term" value="F:magnesium ion binding"/>
    <property type="evidence" value="ECO:0007669"/>
    <property type="project" value="UniProtKB-UniRule"/>
</dbReference>
<comment type="similarity">
    <text evidence="1 6">Belongs to the phosphopentomutase family.</text>
</comment>
<evidence type="ECO:0000256" key="6">
    <source>
        <dbReference type="HAMAP-Rule" id="MF_00740"/>
    </source>
</evidence>
<dbReference type="GO" id="GO:0043094">
    <property type="term" value="P:metabolic compound salvage"/>
    <property type="evidence" value="ECO:0007669"/>
    <property type="project" value="UniProtKB-UniRule"/>
</dbReference>
<comment type="catalytic activity">
    <reaction evidence="6">
        <text>2-deoxy-alpha-D-ribose 1-phosphate = 2-deoxy-D-ribose 5-phosphate</text>
        <dbReference type="Rhea" id="RHEA:27658"/>
        <dbReference type="ChEBI" id="CHEBI:57259"/>
        <dbReference type="ChEBI" id="CHEBI:62877"/>
        <dbReference type="EC" id="5.4.2.7"/>
    </reaction>
</comment>
<feature type="binding site" evidence="6">
    <location>
        <position position="337"/>
    </location>
    <ligand>
        <name>Mn(2+)</name>
        <dbReference type="ChEBI" id="CHEBI:29035"/>
        <label>1</label>
    </ligand>
</feature>
<dbReference type="PANTHER" id="PTHR21110">
    <property type="entry name" value="PHOSPHOPENTOMUTASE"/>
    <property type="match status" value="1"/>
</dbReference>
<evidence type="ECO:0000256" key="1">
    <source>
        <dbReference type="ARBA" id="ARBA00010373"/>
    </source>
</evidence>
<keyword evidence="2 6" id="KW-0963">Cytoplasm</keyword>
<comment type="cofactor">
    <cofactor evidence="6">
        <name>Mn(2+)</name>
        <dbReference type="ChEBI" id="CHEBI:29035"/>
    </cofactor>
    <text evidence="6">Binds 2 manganese ions.</text>
</comment>
<dbReference type="Pfam" id="PF01676">
    <property type="entry name" value="Metalloenzyme"/>
    <property type="match status" value="1"/>
</dbReference>
<accession>A0AA35CK95</accession>
<reference evidence="9" key="1">
    <citation type="submission" date="2022-03" db="EMBL/GenBank/DDBJ databases">
        <title>Complete genome sequence of Caldinitratiruptor microaerophilus.</title>
        <authorList>
            <person name="Mukaiyama R."/>
            <person name="Nishiyama T."/>
            <person name="Ueda K."/>
        </authorList>
    </citation>
    <scope>NUCLEOTIDE SEQUENCE</scope>
    <source>
        <strain evidence="9">JCM 16183</strain>
    </source>
</reference>
<dbReference type="Proteomes" id="UP001163687">
    <property type="component" value="Chromosome"/>
</dbReference>
<dbReference type="GO" id="GO:0008973">
    <property type="term" value="F:phosphopentomutase activity"/>
    <property type="evidence" value="ECO:0007669"/>
    <property type="project" value="UniProtKB-UniRule"/>
</dbReference>
<dbReference type="InterPro" id="IPR010045">
    <property type="entry name" value="DeoB"/>
</dbReference>
<dbReference type="SUPFAM" id="SSF143856">
    <property type="entry name" value="DeoB insert domain-like"/>
    <property type="match status" value="1"/>
</dbReference>
<dbReference type="NCBIfam" id="TIGR01696">
    <property type="entry name" value="deoB"/>
    <property type="match status" value="1"/>
</dbReference>
<evidence type="ECO:0000259" key="8">
    <source>
        <dbReference type="Pfam" id="PF01676"/>
    </source>
</evidence>
<proteinExistence type="inferred from homology"/>
<dbReference type="InterPro" id="IPR024052">
    <property type="entry name" value="Phosphopentomutase_DeoB_cap_sf"/>
</dbReference>
<protein>
    <recommendedName>
        <fullName evidence="6 7">Phosphopentomutase</fullName>
        <ecNumber evidence="6 7">5.4.2.7</ecNumber>
    </recommendedName>
    <alternativeName>
        <fullName evidence="6">Phosphodeoxyribomutase</fullName>
    </alternativeName>
</protein>
<feature type="binding site" evidence="6">
    <location>
        <position position="338"/>
    </location>
    <ligand>
        <name>Mn(2+)</name>
        <dbReference type="ChEBI" id="CHEBI:29035"/>
        <label>1</label>
    </ligand>
</feature>
<evidence type="ECO:0000256" key="4">
    <source>
        <dbReference type="ARBA" id="ARBA00023211"/>
    </source>
</evidence>
<dbReference type="FunFam" id="3.30.70.1250:FF:000001">
    <property type="entry name" value="Phosphopentomutase"/>
    <property type="match status" value="1"/>
</dbReference>
<dbReference type="GO" id="GO:0005829">
    <property type="term" value="C:cytosol"/>
    <property type="evidence" value="ECO:0007669"/>
    <property type="project" value="TreeGrafter"/>
</dbReference>
<comment type="pathway">
    <text evidence="6">Carbohydrate degradation; 2-deoxy-D-ribose 1-phosphate degradation; D-glyceraldehyde 3-phosphate and acetaldehyde from 2-deoxy-alpha-D-ribose 1-phosphate: step 1/2.</text>
</comment>
<dbReference type="KEGG" id="cmic:caldi_10430"/>
<keyword evidence="10" id="KW-1185">Reference proteome</keyword>
<comment type="function">
    <text evidence="6">Isomerase that catalyzes the conversion of deoxy-ribose 1-phosphate (dRib-1-P) and ribose 1-phosphate (Rib-1-P) to deoxy-ribose 5-phosphate (dRib-5-P) and ribose 5-phosphate (Rib-5-P), respectively.</text>
</comment>
<dbReference type="PANTHER" id="PTHR21110:SF0">
    <property type="entry name" value="PHOSPHOPENTOMUTASE"/>
    <property type="match status" value="1"/>
</dbReference>
<evidence type="ECO:0000256" key="3">
    <source>
        <dbReference type="ARBA" id="ARBA00022723"/>
    </source>
</evidence>
<dbReference type="InterPro" id="IPR017850">
    <property type="entry name" value="Alkaline_phosphatase_core_sf"/>
</dbReference>
<gene>
    <name evidence="6 9" type="primary">deoB</name>
    <name evidence="9" type="ORF">caldi_10430</name>
</gene>
<keyword evidence="4 6" id="KW-0464">Manganese</keyword>
<evidence type="ECO:0000256" key="2">
    <source>
        <dbReference type="ARBA" id="ARBA00022490"/>
    </source>
</evidence>
<dbReference type="PIRSF" id="PIRSF001491">
    <property type="entry name" value="Ppentomutase"/>
    <property type="match status" value="1"/>
</dbReference>
<evidence type="ECO:0000256" key="5">
    <source>
        <dbReference type="ARBA" id="ARBA00023235"/>
    </source>
</evidence>
<evidence type="ECO:0000313" key="10">
    <source>
        <dbReference type="Proteomes" id="UP001163687"/>
    </source>
</evidence>
<evidence type="ECO:0000313" key="9">
    <source>
        <dbReference type="EMBL" id="BDG59953.1"/>
    </source>
</evidence>
<feature type="binding site" evidence="6">
    <location>
        <position position="301"/>
    </location>
    <ligand>
        <name>Mn(2+)</name>
        <dbReference type="ChEBI" id="CHEBI:29035"/>
        <label>2</label>
    </ligand>
</feature>
<dbReference type="AlphaFoldDB" id="A0AA35CK95"/>
<dbReference type="GO" id="GO:0006018">
    <property type="term" value="P:2-deoxyribose 1-phosphate catabolic process"/>
    <property type="evidence" value="ECO:0007669"/>
    <property type="project" value="UniProtKB-UniRule"/>
</dbReference>
<dbReference type="InterPro" id="IPR006124">
    <property type="entry name" value="Metalloenzyme"/>
</dbReference>
<name>A0AA35CK95_9FIRM</name>
<comment type="catalytic activity">
    <reaction evidence="6">
        <text>alpha-D-ribose 1-phosphate = D-ribose 5-phosphate</text>
        <dbReference type="Rhea" id="RHEA:18793"/>
        <dbReference type="ChEBI" id="CHEBI:57720"/>
        <dbReference type="ChEBI" id="CHEBI:78346"/>
        <dbReference type="EC" id="5.4.2.7"/>
    </reaction>
</comment>
<sequence>MTGIVAEVLGVARVDRVVLIVLDSVGIGALPDAGEYGDEGANTLGNLARRLGGLDLPNLGRLGLGNLLDLPGVPPVGAGAAGAYGRMALRSVGKDTMTGHWELAGIDIREPFRTYPDGFPPEVIAEFTRRAGVVGVLGNKVASGTEIIAELGEEHMRTGWPIVYTSADSVFQVAAHEDVIPVERLYEICRAAREILHGEHRVGRVIARPFVGVPGAFRRTERRKDFAIPPPPMLLDFLREAGRTVWAVGKIHDIYSGHGIDRSQKTRDNAHGLQTIEAFMADGAADFIFANLVDFDMLYGHRRDPEGYAAALREVDAFLPRLLARLGDRSVLVLTADHGNDPTFRGTDHTREYVPLLVTGRPVRPGVDIGTRPTLADLGATVAELLGAPYRGIGESFAGRILRPDGP</sequence>
<dbReference type="Gene3D" id="3.30.70.1250">
    <property type="entry name" value="Phosphopentomutase"/>
    <property type="match status" value="1"/>
</dbReference>
<dbReference type="NCBIfam" id="NF003766">
    <property type="entry name" value="PRK05362.1"/>
    <property type="match status" value="1"/>
</dbReference>
<organism evidence="9 10">
    <name type="scientific">Caldinitratiruptor microaerophilus</name>
    <dbReference type="NCBI Taxonomy" id="671077"/>
    <lineage>
        <taxon>Bacteria</taxon>
        <taxon>Bacillati</taxon>
        <taxon>Bacillota</taxon>
        <taxon>Clostridia</taxon>
        <taxon>Eubacteriales</taxon>
        <taxon>Symbiobacteriaceae</taxon>
        <taxon>Caldinitratiruptor</taxon>
    </lineage>
</organism>
<evidence type="ECO:0000256" key="7">
    <source>
        <dbReference type="NCBIfam" id="TIGR01696"/>
    </source>
</evidence>
<comment type="subcellular location">
    <subcellularLocation>
        <location evidence="6">Cytoplasm</location>
    </subcellularLocation>
</comment>
<dbReference type="GO" id="GO:0030145">
    <property type="term" value="F:manganese ion binding"/>
    <property type="evidence" value="ECO:0007669"/>
    <property type="project" value="UniProtKB-UniRule"/>
</dbReference>
<dbReference type="GO" id="GO:0009117">
    <property type="term" value="P:nucleotide metabolic process"/>
    <property type="evidence" value="ECO:0007669"/>
    <property type="project" value="UniProtKB-UniRule"/>
</dbReference>
<dbReference type="EC" id="5.4.2.7" evidence="6 7"/>
<dbReference type="Gene3D" id="3.40.720.10">
    <property type="entry name" value="Alkaline Phosphatase, subunit A"/>
    <property type="match status" value="1"/>
</dbReference>
<dbReference type="SUPFAM" id="SSF53649">
    <property type="entry name" value="Alkaline phosphatase-like"/>
    <property type="match status" value="1"/>
</dbReference>
<dbReference type="HAMAP" id="MF_00740">
    <property type="entry name" value="Phosphopentomut"/>
    <property type="match status" value="1"/>
</dbReference>
<keyword evidence="5 6" id="KW-0413">Isomerase</keyword>
<dbReference type="EMBL" id="AP025628">
    <property type="protein sequence ID" value="BDG59953.1"/>
    <property type="molecule type" value="Genomic_DNA"/>
</dbReference>
<feature type="binding site" evidence="6">
    <location>
        <position position="23"/>
    </location>
    <ligand>
        <name>Mn(2+)</name>
        <dbReference type="ChEBI" id="CHEBI:29035"/>
        <label>1</label>
    </ligand>
</feature>
<keyword evidence="3 6" id="KW-0479">Metal-binding</keyword>
<feature type="domain" description="Metalloenzyme" evidence="8">
    <location>
        <begin position="16"/>
        <end position="388"/>
    </location>
</feature>